<feature type="domain" description="FAD dependent oxidoreductase" evidence="10">
    <location>
        <begin position="20"/>
        <end position="376"/>
    </location>
</feature>
<dbReference type="Pfam" id="PF01266">
    <property type="entry name" value="DAO"/>
    <property type="match status" value="1"/>
</dbReference>
<evidence type="ECO:0000256" key="8">
    <source>
        <dbReference type="ARBA" id="ARBA00049055"/>
    </source>
</evidence>
<evidence type="ECO:0000256" key="2">
    <source>
        <dbReference type="ARBA" id="ARBA00004977"/>
    </source>
</evidence>
<dbReference type="Pfam" id="PF16901">
    <property type="entry name" value="DAO_C"/>
    <property type="match status" value="1"/>
</dbReference>
<comment type="catalytic activity">
    <reaction evidence="8 9">
        <text>a quinone + sn-glycerol 3-phosphate = dihydroxyacetone phosphate + a quinol</text>
        <dbReference type="Rhea" id="RHEA:18977"/>
        <dbReference type="ChEBI" id="CHEBI:24646"/>
        <dbReference type="ChEBI" id="CHEBI:57597"/>
        <dbReference type="ChEBI" id="CHEBI:57642"/>
        <dbReference type="ChEBI" id="CHEBI:132124"/>
        <dbReference type="EC" id="1.1.5.3"/>
    </reaction>
</comment>
<accession>A0A8B4Q886</accession>
<dbReference type="PANTHER" id="PTHR11985:SF35">
    <property type="entry name" value="ANAEROBIC GLYCEROL-3-PHOSPHATE DEHYDROGENASE SUBUNIT A"/>
    <property type="match status" value="1"/>
</dbReference>
<dbReference type="RefSeq" id="WP_109349299.1">
    <property type="nucleotide sequence ID" value="NZ_BJUE01000028.1"/>
</dbReference>
<comment type="cofactor">
    <cofactor evidence="1 9">
        <name>FAD</name>
        <dbReference type="ChEBI" id="CHEBI:57692"/>
    </cofactor>
</comment>
<dbReference type="AlphaFoldDB" id="A0A8B4Q886"/>
<dbReference type="EC" id="1.1.5.3" evidence="9"/>
<evidence type="ECO:0000259" key="11">
    <source>
        <dbReference type="Pfam" id="PF16901"/>
    </source>
</evidence>
<evidence type="ECO:0000256" key="4">
    <source>
        <dbReference type="ARBA" id="ARBA00022630"/>
    </source>
</evidence>
<keyword evidence="6" id="KW-0274">FAD</keyword>
<dbReference type="Gene3D" id="1.10.8.870">
    <property type="entry name" value="Alpha-glycerophosphate oxidase, cap domain"/>
    <property type="match status" value="1"/>
</dbReference>
<keyword evidence="15" id="KW-1185">Reference proteome</keyword>
<dbReference type="GO" id="GO:0046168">
    <property type="term" value="P:glycerol-3-phosphate catabolic process"/>
    <property type="evidence" value="ECO:0007669"/>
    <property type="project" value="TreeGrafter"/>
</dbReference>
<dbReference type="GO" id="GO:0009331">
    <property type="term" value="C:glycerol-3-phosphate dehydrogenase (FAD) complex"/>
    <property type="evidence" value="ECO:0007669"/>
    <property type="project" value="UniProtKB-UniRule"/>
</dbReference>
<dbReference type="Proteomes" id="UP000254330">
    <property type="component" value="Unassembled WGS sequence"/>
</dbReference>
<keyword evidence="7 9" id="KW-0560">Oxidoreductase</keyword>
<dbReference type="InterPro" id="IPR038299">
    <property type="entry name" value="DAO_C_sf"/>
</dbReference>
<evidence type="ECO:0000256" key="6">
    <source>
        <dbReference type="ARBA" id="ARBA00022827"/>
    </source>
</evidence>
<dbReference type="OrthoDB" id="9766796at2"/>
<organism evidence="12 14">
    <name type="scientific">Kurthia zopfii</name>
    <dbReference type="NCBI Taxonomy" id="1650"/>
    <lineage>
        <taxon>Bacteria</taxon>
        <taxon>Bacillati</taxon>
        <taxon>Bacillota</taxon>
        <taxon>Bacilli</taxon>
        <taxon>Bacillales</taxon>
        <taxon>Caryophanaceae</taxon>
        <taxon>Kurthia</taxon>
    </lineage>
</organism>
<gene>
    <name evidence="12" type="primary">glpD</name>
    <name evidence="13" type="ORF">DFR61_10591</name>
    <name evidence="12" type="ORF">NCTC10597_00833</name>
</gene>
<evidence type="ECO:0000256" key="1">
    <source>
        <dbReference type="ARBA" id="ARBA00001974"/>
    </source>
</evidence>
<evidence type="ECO:0000256" key="3">
    <source>
        <dbReference type="ARBA" id="ARBA00007330"/>
    </source>
</evidence>
<evidence type="ECO:0000313" key="15">
    <source>
        <dbReference type="Proteomes" id="UP000294641"/>
    </source>
</evidence>
<sequence length="554" mass="62032">MISAANRQKLIDTLNIYSYDVLVIGGGITGAGIALDAISRGMSVALIDEQDFSAGTSSRSTKLVHGGLRYLKQLQFGIVAEVGKERKVVYENGIHITTPVGMLLPFYRGGQFGPKSTSMGLKLYDRLAGVRKEERRKMLNIKETLAYEPLLKKDGLLGGGHYIEYRTDDARLTIEVIKRAVELGAVALNYAKAEHFIYDEDGQICGAQVLDQIHGEDITIEAKAVINATGPWVSETLEKDVQNDQKKHLLRTKGVHIVLDQSVFPLQQSIYFDAPDGRMIFAIPRDNKAYIGTTDTVFEGDSAHPKATDEDIAYLLEAMHYMFPDVKVSFKDVESTWAGVRPLIYEDGKDPSEISRKDEIWNAPSGLLTIAGGKLTGYRKMAENVVDLLVKRPYFKKFGPCITRELSLSGATMLNEENFEAYISFKGREAVDYGLTSAIGESLTRKYGTNIDDLFKIKRVTGDDFVQRGLPVDLYLQVVYAMQYESAYTPADVLVRRTGKLYFDIDTVKKYLDEIVSLMNDFLGYSDYEADIKKEEMCRLIDEATHFAKEGMYE</sequence>
<dbReference type="UniPathway" id="UPA00618">
    <property type="reaction ID" value="UER00674"/>
</dbReference>
<dbReference type="Proteomes" id="UP000294641">
    <property type="component" value="Unassembled WGS sequence"/>
</dbReference>
<feature type="domain" description="Alpha-glycerophosphate oxidase C-terminal" evidence="11">
    <location>
        <begin position="401"/>
        <end position="528"/>
    </location>
</feature>
<evidence type="ECO:0000313" key="12">
    <source>
        <dbReference type="EMBL" id="STX09163.1"/>
    </source>
</evidence>
<dbReference type="GO" id="GO:0004368">
    <property type="term" value="F:glycerol-3-phosphate dehydrogenase (quinone) activity"/>
    <property type="evidence" value="ECO:0007669"/>
    <property type="project" value="UniProtKB-EC"/>
</dbReference>
<evidence type="ECO:0000313" key="14">
    <source>
        <dbReference type="Proteomes" id="UP000254330"/>
    </source>
</evidence>
<dbReference type="EMBL" id="UGNP01000001">
    <property type="protein sequence ID" value="STX09163.1"/>
    <property type="molecule type" value="Genomic_DNA"/>
</dbReference>
<comment type="caution">
    <text evidence="12">The sequence shown here is derived from an EMBL/GenBank/DDBJ whole genome shotgun (WGS) entry which is preliminary data.</text>
</comment>
<comment type="pathway">
    <text evidence="2">Polyol metabolism; glycerol degradation via glycerol kinase pathway; glycerone phosphate from sn-glycerol 3-phosphate (aerobic route): step 1/1.</text>
</comment>
<reference evidence="12 14" key="1">
    <citation type="submission" date="2018-06" db="EMBL/GenBank/DDBJ databases">
        <authorList>
            <consortium name="Pathogen Informatics"/>
            <person name="Doyle S."/>
        </authorList>
    </citation>
    <scope>NUCLEOTIDE SEQUENCE [LARGE SCALE GENOMIC DNA]</scope>
    <source>
        <strain evidence="12 14">NCTC10597</strain>
    </source>
</reference>
<evidence type="ECO:0000256" key="7">
    <source>
        <dbReference type="ARBA" id="ARBA00023002"/>
    </source>
</evidence>
<evidence type="ECO:0000313" key="13">
    <source>
        <dbReference type="EMBL" id="TDR41852.1"/>
    </source>
</evidence>
<evidence type="ECO:0000256" key="9">
    <source>
        <dbReference type="RuleBase" id="RU361217"/>
    </source>
</evidence>
<dbReference type="PROSITE" id="PS00977">
    <property type="entry name" value="FAD_G3PDH_1"/>
    <property type="match status" value="1"/>
</dbReference>
<dbReference type="PANTHER" id="PTHR11985">
    <property type="entry name" value="GLYCEROL-3-PHOSPHATE DEHYDROGENASE"/>
    <property type="match status" value="1"/>
</dbReference>
<dbReference type="InterPro" id="IPR036188">
    <property type="entry name" value="FAD/NAD-bd_sf"/>
</dbReference>
<dbReference type="PRINTS" id="PR01001">
    <property type="entry name" value="FADG3PDH"/>
</dbReference>
<dbReference type="PROSITE" id="PS00978">
    <property type="entry name" value="FAD_G3PDH_2"/>
    <property type="match status" value="1"/>
</dbReference>
<keyword evidence="4 9" id="KW-0285">Flavoprotein</keyword>
<dbReference type="EMBL" id="SNZG01000005">
    <property type="protein sequence ID" value="TDR41852.1"/>
    <property type="molecule type" value="Genomic_DNA"/>
</dbReference>
<dbReference type="GO" id="GO:0019563">
    <property type="term" value="P:glycerol catabolic process"/>
    <property type="evidence" value="ECO:0007669"/>
    <property type="project" value="UniProtKB-UniPathway"/>
</dbReference>
<evidence type="ECO:0000256" key="5">
    <source>
        <dbReference type="ARBA" id="ARBA00022798"/>
    </source>
</evidence>
<evidence type="ECO:0000259" key="10">
    <source>
        <dbReference type="Pfam" id="PF01266"/>
    </source>
</evidence>
<dbReference type="InterPro" id="IPR006076">
    <property type="entry name" value="FAD-dep_OxRdtase"/>
</dbReference>
<dbReference type="InterPro" id="IPR031656">
    <property type="entry name" value="DAO_C"/>
</dbReference>
<comment type="similarity">
    <text evidence="3 9">Belongs to the FAD-dependent glycerol-3-phosphate dehydrogenase family.</text>
</comment>
<proteinExistence type="inferred from homology"/>
<dbReference type="SUPFAM" id="SSF54373">
    <property type="entry name" value="FAD-linked reductases, C-terminal domain"/>
    <property type="match status" value="1"/>
</dbReference>
<keyword evidence="5" id="KW-0319">Glycerol metabolism</keyword>
<dbReference type="SUPFAM" id="SSF51905">
    <property type="entry name" value="FAD/NAD(P)-binding domain"/>
    <property type="match status" value="1"/>
</dbReference>
<name>A0A8B4Q886_9BACL</name>
<dbReference type="Gene3D" id="3.30.9.10">
    <property type="entry name" value="D-Amino Acid Oxidase, subunit A, domain 2"/>
    <property type="match status" value="1"/>
</dbReference>
<dbReference type="Gene3D" id="3.50.50.60">
    <property type="entry name" value="FAD/NAD(P)-binding domain"/>
    <property type="match status" value="1"/>
</dbReference>
<dbReference type="InterPro" id="IPR000447">
    <property type="entry name" value="G3P_DH_FAD-dep"/>
</dbReference>
<reference evidence="13 15" key="2">
    <citation type="submission" date="2019-03" db="EMBL/GenBank/DDBJ databases">
        <title>Genomic Encyclopedia of Type Strains, Phase IV (KMG-IV): sequencing the most valuable type-strain genomes for metagenomic binning, comparative biology and taxonomic classification.</title>
        <authorList>
            <person name="Goeker M."/>
        </authorList>
    </citation>
    <scope>NUCLEOTIDE SEQUENCE [LARGE SCALE GENOMIC DNA]</scope>
    <source>
        <strain evidence="13 15">DSM 20580</strain>
    </source>
</reference>
<protein>
    <recommendedName>
        <fullName evidence="9">Glycerol-3-phosphate dehydrogenase</fullName>
        <ecNumber evidence="9">1.1.5.3</ecNumber>
    </recommendedName>
</protein>